<organism evidence="6 7">
    <name type="scientific">Microbacterium lacticum</name>
    <dbReference type="NCBI Taxonomy" id="33885"/>
    <lineage>
        <taxon>Bacteria</taxon>
        <taxon>Bacillati</taxon>
        <taxon>Actinomycetota</taxon>
        <taxon>Actinomycetes</taxon>
        <taxon>Micrococcales</taxon>
        <taxon>Microbacteriaceae</taxon>
        <taxon>Microbacterium</taxon>
    </lineage>
</organism>
<dbReference type="EMBL" id="VFPS01000002">
    <property type="protein sequence ID" value="TQM98804.1"/>
    <property type="molecule type" value="Genomic_DNA"/>
</dbReference>
<dbReference type="Pfam" id="PF01580">
    <property type="entry name" value="FtsK_SpoIIIE"/>
    <property type="match status" value="1"/>
</dbReference>
<keyword evidence="4" id="KW-0472">Membrane</keyword>
<dbReference type="SUPFAM" id="SSF52540">
    <property type="entry name" value="P-loop containing nucleoside triphosphate hydrolases"/>
    <property type="match status" value="1"/>
</dbReference>
<feature type="transmembrane region" description="Helical" evidence="4">
    <location>
        <begin position="20"/>
        <end position="41"/>
    </location>
</feature>
<evidence type="ECO:0000259" key="5">
    <source>
        <dbReference type="PROSITE" id="PS50901"/>
    </source>
</evidence>
<protein>
    <submittedName>
        <fullName evidence="6">FtsK/SpoIIIE family protein</fullName>
    </submittedName>
</protein>
<accession>A0A543KUN6</accession>
<dbReference type="CDD" id="cd01127">
    <property type="entry name" value="TrwB_TraG_TraD_VirD4"/>
    <property type="match status" value="1"/>
</dbReference>
<dbReference type="InterPro" id="IPR002543">
    <property type="entry name" value="FtsK_dom"/>
</dbReference>
<dbReference type="InterPro" id="IPR027417">
    <property type="entry name" value="P-loop_NTPase"/>
</dbReference>
<evidence type="ECO:0000256" key="2">
    <source>
        <dbReference type="ARBA" id="ARBA00022840"/>
    </source>
</evidence>
<keyword evidence="4" id="KW-1133">Transmembrane helix</keyword>
<dbReference type="RefSeq" id="WP_141920139.1">
    <property type="nucleotide sequence ID" value="NZ_BMOA01000099.1"/>
</dbReference>
<proteinExistence type="predicted"/>
<evidence type="ECO:0000256" key="4">
    <source>
        <dbReference type="SAM" id="Phobius"/>
    </source>
</evidence>
<evidence type="ECO:0000256" key="3">
    <source>
        <dbReference type="PROSITE-ProRule" id="PRU00289"/>
    </source>
</evidence>
<gene>
    <name evidence="6" type="ORF">FHX68_1516</name>
</gene>
<evidence type="ECO:0000256" key="1">
    <source>
        <dbReference type="ARBA" id="ARBA00022741"/>
    </source>
</evidence>
<keyword evidence="1 3" id="KW-0547">Nucleotide-binding</keyword>
<evidence type="ECO:0000313" key="7">
    <source>
        <dbReference type="Proteomes" id="UP000319804"/>
    </source>
</evidence>
<feature type="domain" description="FtsK" evidence="5">
    <location>
        <begin position="257"/>
        <end position="457"/>
    </location>
</feature>
<evidence type="ECO:0000313" key="6">
    <source>
        <dbReference type="EMBL" id="TQM98804.1"/>
    </source>
</evidence>
<keyword evidence="2 3" id="KW-0067">ATP-binding</keyword>
<dbReference type="GO" id="GO:0003677">
    <property type="term" value="F:DNA binding"/>
    <property type="evidence" value="ECO:0007669"/>
    <property type="project" value="InterPro"/>
</dbReference>
<dbReference type="Gene3D" id="3.40.50.300">
    <property type="entry name" value="P-loop containing nucleotide triphosphate hydrolases"/>
    <property type="match status" value="1"/>
</dbReference>
<reference evidence="6 7" key="1">
    <citation type="submission" date="2019-06" db="EMBL/GenBank/DDBJ databases">
        <title>Sequencing the genomes of 1000 actinobacteria strains.</title>
        <authorList>
            <person name="Klenk H.-P."/>
        </authorList>
    </citation>
    <scope>NUCLEOTIDE SEQUENCE [LARGE SCALE GENOMIC DNA]</scope>
    <source>
        <strain evidence="6 7">DSM 20427</strain>
    </source>
</reference>
<name>A0A543KUN6_9MICO</name>
<dbReference type="InterPro" id="IPR050206">
    <property type="entry name" value="FtsK/SpoIIIE/SftA"/>
</dbReference>
<dbReference type="PROSITE" id="PS50901">
    <property type="entry name" value="FTSK"/>
    <property type="match status" value="1"/>
</dbReference>
<dbReference type="Proteomes" id="UP000319804">
    <property type="component" value="Unassembled WGS sequence"/>
</dbReference>
<keyword evidence="4" id="KW-0812">Transmembrane</keyword>
<dbReference type="PANTHER" id="PTHR22683:SF41">
    <property type="entry name" value="DNA TRANSLOCASE FTSK"/>
    <property type="match status" value="1"/>
</dbReference>
<sequence length="499" mass="56242">MSELFAPLFQLFDRLIELLPLILTVLVVVALVLRFGLAALVKLKQRWLNYRGKRGLNPATWFKVQPKVYFEIEGELLANPALVTAHTDSNAHMHPRESKEYTYDPAWLSPHPRAVRSLAKANRGLARGKVYKVKQQVSEASKFFTVYELPESQSVVEKAEKVPEDETEKQKEKREKRIACQLQRNHFRIDVPLDGRDPADVRKLEGKMASQLGLHSLQEFPSGNAFYLSYAAHRTEPLDVLTAHKVGIEFFENYPAEAPYLLPLAIRQNGKAWFLPMHHTLIYGMTGSGKGSPLNGMIRQFAPFVNNGTVQLYGIDPKASELKPYEYSTLFKDVVYENTDAQTVIKQIHTLMKMRAKTKTVDVANANLGRSLEATRENPMIVLMIDEFLSLLIALKGMKQEGAASMTLLTEILAQGRSLGIYVVAATQEVDKELLGRMRGNFANIIMFRQLSEYFNDLYLGEGARAMGFDSTKIPLSTKANRYAYAGIGFVGSSDFRWG</sequence>
<dbReference type="PANTHER" id="PTHR22683">
    <property type="entry name" value="SPORULATION PROTEIN RELATED"/>
    <property type="match status" value="1"/>
</dbReference>
<dbReference type="GO" id="GO:0005524">
    <property type="term" value="F:ATP binding"/>
    <property type="evidence" value="ECO:0007669"/>
    <property type="project" value="UniProtKB-UniRule"/>
</dbReference>
<comment type="caution">
    <text evidence="6">The sequence shown here is derived from an EMBL/GenBank/DDBJ whole genome shotgun (WGS) entry which is preliminary data.</text>
</comment>
<keyword evidence="7" id="KW-1185">Reference proteome</keyword>
<dbReference type="AlphaFoldDB" id="A0A543KUN6"/>
<feature type="binding site" evidence="3">
    <location>
        <begin position="284"/>
        <end position="291"/>
    </location>
    <ligand>
        <name>ATP</name>
        <dbReference type="ChEBI" id="CHEBI:30616"/>
    </ligand>
</feature>